<reference evidence="2 4" key="2">
    <citation type="submission" date="2016-11" db="EMBL/GenBank/DDBJ databases">
        <authorList>
            <person name="Klemetsen T."/>
        </authorList>
    </citation>
    <scope>NUCLEOTIDE SEQUENCE [LARGE SCALE GENOMIC DNA]</scope>
    <source>
        <strain evidence="2">MT 2528</strain>
    </source>
</reference>
<feature type="domain" description="Glycosyltransferase subfamily 4-like N-terminal" evidence="1">
    <location>
        <begin position="24"/>
        <end position="168"/>
    </location>
</feature>
<dbReference type="KEGG" id="mvs:MVIS_1961"/>
<evidence type="ECO:0000259" key="1">
    <source>
        <dbReference type="Pfam" id="PF13579"/>
    </source>
</evidence>
<dbReference type="STRING" id="80854.MVIS_1961"/>
<dbReference type="PANTHER" id="PTHR12526">
    <property type="entry name" value="GLYCOSYLTRANSFERASE"/>
    <property type="match status" value="1"/>
</dbReference>
<dbReference type="Proteomes" id="UP000182660">
    <property type="component" value="Unassembled WGS sequence"/>
</dbReference>
<dbReference type="RefSeq" id="WP_045110216.1">
    <property type="nucleotide sequence ID" value="NZ_CAWQZC010000105.1"/>
</dbReference>
<dbReference type="CDD" id="cd03801">
    <property type="entry name" value="GT4_PimA-like"/>
    <property type="match status" value="1"/>
</dbReference>
<dbReference type="GeneID" id="61295217"/>
<keyword evidence="3" id="KW-0808">Transferase</keyword>
<evidence type="ECO:0000313" key="5">
    <source>
        <dbReference type="Proteomes" id="UP000183794"/>
    </source>
</evidence>
<dbReference type="Pfam" id="PF13692">
    <property type="entry name" value="Glyco_trans_1_4"/>
    <property type="match status" value="1"/>
</dbReference>
<dbReference type="EMBL" id="FPLJ01000035">
    <property type="protein sequence ID" value="SGY87564.1"/>
    <property type="molecule type" value="Genomic_DNA"/>
</dbReference>
<proteinExistence type="predicted"/>
<dbReference type="Pfam" id="PF13579">
    <property type="entry name" value="Glyco_trans_4_4"/>
    <property type="match status" value="1"/>
</dbReference>
<dbReference type="Gene3D" id="3.40.50.2000">
    <property type="entry name" value="Glycogen Phosphorylase B"/>
    <property type="match status" value="2"/>
</dbReference>
<gene>
    <name evidence="2" type="ORF">MT2528_1305</name>
    <name evidence="3" type="ORF">NVI5450_1475</name>
</gene>
<evidence type="ECO:0000313" key="4">
    <source>
        <dbReference type="Proteomes" id="UP000182660"/>
    </source>
</evidence>
<evidence type="ECO:0000313" key="2">
    <source>
        <dbReference type="EMBL" id="SGY87564.1"/>
    </source>
</evidence>
<name>A0A090IGB8_9GAMM</name>
<dbReference type="OrthoDB" id="4611853at2"/>
<dbReference type="Proteomes" id="UP000183794">
    <property type="component" value="Unassembled WGS sequence"/>
</dbReference>
<evidence type="ECO:0000313" key="3">
    <source>
        <dbReference type="EMBL" id="SGY93384.1"/>
    </source>
</evidence>
<accession>A0A090IGB8</accession>
<sequence length="373" mass="42302">MANICLVAHFAYGAVKGGSQGSIGGVERQTSLMAKCLVEKGHNVALLTWTEGGVDDEVVDGIRVIKICPQDSGLPGVRFFHPRWSGLIRAMRRADADVYYQNCGEYITGQVAMWCKANNRQFIYSLANDADADPSFPIMHTLRDRWLYKYGLLNADKIIAQTKTQMNSLKKGFNLDSSVMPMPCPDDSDYQPLEWYTDKPTILWVARIHESKRLEVLLQVAAELSEYNFTVGGSPSKEDVYSQRLMDTMNKMENVTYLGMVARADMPELYRSSTIFCCSSKYEGFPNTFLEAWSQGLPIVSTFDPDYLIQERNLGISAANKDDLVSGIRKLCSERTLWLEYSFNARRYYQENHSVDHVMDEFEKIFINLAAQV</sequence>
<dbReference type="SUPFAM" id="SSF53756">
    <property type="entry name" value="UDP-Glycosyltransferase/glycogen phosphorylase"/>
    <property type="match status" value="1"/>
</dbReference>
<dbReference type="InterPro" id="IPR028098">
    <property type="entry name" value="Glyco_trans_4-like_N"/>
</dbReference>
<dbReference type="HOGENOM" id="CLU_063387_0_0_6"/>
<dbReference type="GO" id="GO:0016757">
    <property type="term" value="F:glycosyltransferase activity"/>
    <property type="evidence" value="ECO:0007669"/>
    <property type="project" value="UniProtKB-ARBA"/>
</dbReference>
<reference evidence="3 5" key="1">
    <citation type="submission" date="2016-11" db="EMBL/GenBank/DDBJ databases">
        <authorList>
            <person name="Jaros S."/>
            <person name="Januszkiewicz K."/>
            <person name="Wedrychowicz H."/>
        </authorList>
    </citation>
    <scope>NUCLEOTIDE SEQUENCE [LARGE SCALE GENOMIC DNA]</scope>
    <source>
        <strain evidence="3">NVI 5450</strain>
    </source>
</reference>
<dbReference type="PATRIC" id="fig|80854.5.peg.2094"/>
<protein>
    <submittedName>
        <fullName evidence="3">Glycosyl transferase, group 1</fullName>
    </submittedName>
</protein>
<organism evidence="3 5">
    <name type="scientific">Moritella viscosa</name>
    <dbReference type="NCBI Taxonomy" id="80854"/>
    <lineage>
        <taxon>Bacteria</taxon>
        <taxon>Pseudomonadati</taxon>
        <taxon>Pseudomonadota</taxon>
        <taxon>Gammaproteobacteria</taxon>
        <taxon>Alteromonadales</taxon>
        <taxon>Moritellaceae</taxon>
        <taxon>Moritella</taxon>
    </lineage>
</organism>
<keyword evidence="4" id="KW-1185">Reference proteome</keyword>
<dbReference type="EMBL" id="FPLD01000045">
    <property type="protein sequence ID" value="SGY93384.1"/>
    <property type="molecule type" value="Genomic_DNA"/>
</dbReference>
<dbReference type="AlphaFoldDB" id="A0A090IGB8"/>